<keyword evidence="3" id="KW-0472">Membrane</keyword>
<proteinExistence type="predicted"/>
<protein>
    <submittedName>
        <fullName evidence="5">Receptor-like serine/threonine-protein kinase</fullName>
    </submittedName>
</protein>
<evidence type="ECO:0000313" key="6">
    <source>
        <dbReference type="Proteomes" id="UP001604336"/>
    </source>
</evidence>
<evidence type="ECO:0000256" key="1">
    <source>
        <dbReference type="ARBA" id="ARBA00022729"/>
    </source>
</evidence>
<keyword evidence="2" id="KW-0325">Glycoprotein</keyword>
<organism evidence="5 6">
    <name type="scientific">Abeliophyllum distichum</name>
    <dbReference type="NCBI Taxonomy" id="126358"/>
    <lineage>
        <taxon>Eukaryota</taxon>
        <taxon>Viridiplantae</taxon>
        <taxon>Streptophyta</taxon>
        <taxon>Embryophyta</taxon>
        <taxon>Tracheophyta</taxon>
        <taxon>Spermatophyta</taxon>
        <taxon>Magnoliopsida</taxon>
        <taxon>eudicotyledons</taxon>
        <taxon>Gunneridae</taxon>
        <taxon>Pentapetalae</taxon>
        <taxon>asterids</taxon>
        <taxon>lamiids</taxon>
        <taxon>Lamiales</taxon>
        <taxon>Oleaceae</taxon>
        <taxon>Forsythieae</taxon>
        <taxon>Abeliophyllum</taxon>
    </lineage>
</organism>
<keyword evidence="3" id="KW-0812">Transmembrane</keyword>
<accession>A0ABD1QK76</accession>
<evidence type="ECO:0000313" key="5">
    <source>
        <dbReference type="EMBL" id="KAL2476630.1"/>
    </source>
</evidence>
<dbReference type="Gene3D" id="2.90.10.10">
    <property type="entry name" value="Bulb-type lectin domain"/>
    <property type="match status" value="1"/>
</dbReference>
<dbReference type="AlphaFoldDB" id="A0ABD1QK76"/>
<dbReference type="InterPro" id="IPR036426">
    <property type="entry name" value="Bulb-type_lectin_dom_sf"/>
</dbReference>
<reference evidence="6" key="1">
    <citation type="submission" date="2024-07" db="EMBL/GenBank/DDBJ databases">
        <title>Two chromosome-level genome assemblies of Korean endemic species Abeliophyllum distichum and Forsythia ovata (Oleaceae).</title>
        <authorList>
            <person name="Jang H."/>
        </authorList>
    </citation>
    <scope>NUCLEOTIDE SEQUENCE [LARGE SCALE GENOMIC DNA]</scope>
</reference>
<evidence type="ECO:0000256" key="2">
    <source>
        <dbReference type="ARBA" id="ARBA00023180"/>
    </source>
</evidence>
<dbReference type="InterPro" id="IPR001480">
    <property type="entry name" value="Bulb-type_lectin_dom"/>
</dbReference>
<dbReference type="Proteomes" id="UP001604336">
    <property type="component" value="Unassembled WGS sequence"/>
</dbReference>
<evidence type="ECO:0000256" key="3">
    <source>
        <dbReference type="SAM" id="Phobius"/>
    </source>
</evidence>
<feature type="transmembrane region" description="Helical" evidence="3">
    <location>
        <begin position="60"/>
        <end position="82"/>
    </location>
</feature>
<name>A0ABD1QK76_9LAMI</name>
<keyword evidence="1" id="KW-0732">Signal</keyword>
<evidence type="ECO:0000259" key="4">
    <source>
        <dbReference type="PROSITE" id="PS50927"/>
    </source>
</evidence>
<dbReference type="EMBL" id="JBFOLK010000011">
    <property type="protein sequence ID" value="KAL2476630.1"/>
    <property type="molecule type" value="Genomic_DNA"/>
</dbReference>
<dbReference type="PROSITE" id="PS50927">
    <property type="entry name" value="BULB_LECTIN"/>
    <property type="match status" value="1"/>
</dbReference>
<keyword evidence="3" id="KW-1133">Transmembrane helix</keyword>
<comment type="caution">
    <text evidence="5">The sequence shown here is derived from an EMBL/GenBank/DDBJ whole genome shotgun (WGS) entry which is preliminary data.</text>
</comment>
<gene>
    <name evidence="5" type="ORF">Adt_37366</name>
</gene>
<dbReference type="SUPFAM" id="SSF51110">
    <property type="entry name" value="alpha-D-mannose-specific plant lectins"/>
    <property type="match status" value="1"/>
</dbReference>
<sequence length="170" mass="19684">MSPKEAQNERKNNRFERKRLKSPCMVRDHMEGKFEPLLIISMDGSSVKTILLRRITGPSYALWILQLFALGYPSFAIFNVTIINLRGGITKTDGLLPIVWSANRNNLVRKNATLELTSEGDLILRDDHGIVMWPKFDRNDKLFFSDVNNLVVWQYFDHPTQVRTHMGHVE</sequence>
<feature type="domain" description="Bulb-type lectin" evidence="4">
    <location>
        <begin position="53"/>
        <end position="170"/>
    </location>
</feature>
<keyword evidence="6" id="KW-1185">Reference proteome</keyword>